<accession>Q2SD99</accession>
<name>Q2SD99_HAHCH</name>
<feature type="signal peptide" evidence="1">
    <location>
        <begin position="1"/>
        <end position="19"/>
    </location>
</feature>
<dbReference type="KEGG" id="hch:HCH_04676"/>
<feature type="chain" id="PRO_5004215296" description="AttH domain-containing protein" evidence="1">
    <location>
        <begin position="20"/>
        <end position="344"/>
    </location>
</feature>
<keyword evidence="3" id="KW-1185">Reference proteome</keyword>
<reference evidence="2 3" key="1">
    <citation type="journal article" date="2005" name="Nucleic Acids Res.">
        <title>Genomic blueprint of Hahella chejuensis, a marine microbe producing an algicidal agent.</title>
        <authorList>
            <person name="Jeong H."/>
            <person name="Yim J.H."/>
            <person name="Lee C."/>
            <person name="Choi S.-H."/>
            <person name="Park Y.K."/>
            <person name="Yoon S.H."/>
            <person name="Hur C.-G."/>
            <person name="Kang H.-Y."/>
            <person name="Kim D."/>
            <person name="Lee H.H."/>
            <person name="Park K.H."/>
            <person name="Park S.-H."/>
            <person name="Park H.-S."/>
            <person name="Lee H.K."/>
            <person name="Oh T.K."/>
            <person name="Kim J.F."/>
        </authorList>
    </citation>
    <scope>NUCLEOTIDE SEQUENCE [LARGE SCALE GENOMIC DNA]</scope>
    <source>
        <strain evidence="2 3">KCTC 2396</strain>
    </source>
</reference>
<keyword evidence="1" id="KW-0732">Signal</keyword>
<organism evidence="2 3">
    <name type="scientific">Hahella chejuensis (strain KCTC 2396)</name>
    <dbReference type="NCBI Taxonomy" id="349521"/>
    <lineage>
        <taxon>Bacteria</taxon>
        <taxon>Pseudomonadati</taxon>
        <taxon>Pseudomonadota</taxon>
        <taxon>Gammaproteobacteria</taxon>
        <taxon>Oceanospirillales</taxon>
        <taxon>Hahellaceae</taxon>
        <taxon>Hahella</taxon>
    </lineage>
</organism>
<dbReference type="Proteomes" id="UP000000238">
    <property type="component" value="Chromosome"/>
</dbReference>
<gene>
    <name evidence="2" type="ordered locus">HCH_04676</name>
</gene>
<dbReference type="EMBL" id="CP000155">
    <property type="protein sequence ID" value="ABC31375.1"/>
    <property type="molecule type" value="Genomic_DNA"/>
</dbReference>
<dbReference type="OrthoDB" id="5719581at2"/>
<dbReference type="AlphaFoldDB" id="Q2SD99"/>
<dbReference type="eggNOG" id="ENOG502ZAD2">
    <property type="taxonomic scope" value="Bacteria"/>
</dbReference>
<evidence type="ECO:0008006" key="4">
    <source>
        <dbReference type="Google" id="ProtNLM"/>
    </source>
</evidence>
<dbReference type="STRING" id="349521.HCH_04676"/>
<evidence type="ECO:0000256" key="1">
    <source>
        <dbReference type="SAM" id="SignalP"/>
    </source>
</evidence>
<dbReference type="HOGENOM" id="CLU_806005_0_0_6"/>
<dbReference type="RefSeq" id="WP_011398440.1">
    <property type="nucleotide sequence ID" value="NC_007645.1"/>
</dbReference>
<proteinExistence type="predicted"/>
<evidence type="ECO:0000313" key="3">
    <source>
        <dbReference type="Proteomes" id="UP000000238"/>
    </source>
</evidence>
<protein>
    <recommendedName>
        <fullName evidence="4">AttH domain-containing protein</fullName>
    </recommendedName>
</protein>
<evidence type="ECO:0000313" key="2">
    <source>
        <dbReference type="EMBL" id="ABC31375.1"/>
    </source>
</evidence>
<sequence length="344" mass="39034">MILRALTVLMTLFINYAAATTLDDIKPHSPTQSPWNEQWFYYINDPEAGYIKVSLQTYILGDSPSLQEKGYVHVVFTPLEGATRVYDYFFDDVQLSGGNPEDAYAFSYRIPGVVEADQDHIELTLPDLYFASERIGPHEHYWGWPNPGATPFGLIGELPFIENRWFVFSLGTLTHYSYSDQYVSHEGQATAYIDKLWTTNQGKGFAYIMATSDNVRLMFSGGEDGGVPLELWAGKYRSSTSNVTFYPSLEGLSVHKTLNACSGEITVEFSKLTHKLVLHAKADQEDFYDSEMPSVIVFKAEKPVMKTMNAELSIDLYHFNKLVEKTHLPQGILEFGGDWYCRRK</sequence>